<evidence type="ECO:0008006" key="3">
    <source>
        <dbReference type="Google" id="ProtNLM"/>
    </source>
</evidence>
<accession>A0ABX0QNS3</accession>
<reference evidence="1 2" key="1">
    <citation type="journal article" date="2019" name="bioRxiv">
        <title>Bacteria contribute to plant secondary compound degradation in a generalist herbivore system.</title>
        <authorList>
            <person name="Francoeur C.B."/>
            <person name="Khadempour L."/>
            <person name="Moreira-Soto R.D."/>
            <person name="Gotting K."/>
            <person name="Book A.J."/>
            <person name="Pinto-Tomas A.A."/>
            <person name="Keefover-Ring K."/>
            <person name="Currie C.R."/>
        </authorList>
    </citation>
    <scope>NUCLEOTIDE SEQUENCE [LARGE SCALE GENOMIC DNA]</scope>
    <source>
        <strain evidence="1 2">Acro-805</strain>
    </source>
</reference>
<sequence length="73" mass="8220">MRTSPMTLPEMARYLGISPATLACAICNRGTLEKVPLPAAVDDEVPLSRRCWASQEVRQFRQAMMRARRGEVK</sequence>
<protein>
    <recommendedName>
        <fullName evidence="3">DNA-binding protein</fullName>
    </recommendedName>
</protein>
<dbReference type="PROSITE" id="PS51257">
    <property type="entry name" value="PROKAR_LIPOPROTEIN"/>
    <property type="match status" value="1"/>
</dbReference>
<dbReference type="Proteomes" id="UP000780690">
    <property type="component" value="Unassembled WGS sequence"/>
</dbReference>
<comment type="caution">
    <text evidence="1">The sequence shown here is derived from an EMBL/GenBank/DDBJ whole genome shotgun (WGS) entry which is preliminary data.</text>
</comment>
<evidence type="ECO:0000313" key="1">
    <source>
        <dbReference type="EMBL" id="NIE98722.1"/>
    </source>
</evidence>
<dbReference type="EMBL" id="VWXD01000001">
    <property type="protein sequence ID" value="NIE98722.1"/>
    <property type="molecule type" value="Genomic_DNA"/>
</dbReference>
<gene>
    <name evidence="1" type="ORF">F3J38_01340</name>
</gene>
<organism evidence="1 2">
    <name type="scientific">Candidatus Pantoea formicae</name>
    <dbReference type="NCBI Taxonomy" id="2608355"/>
    <lineage>
        <taxon>Bacteria</taxon>
        <taxon>Pseudomonadati</taxon>
        <taxon>Pseudomonadota</taxon>
        <taxon>Gammaproteobacteria</taxon>
        <taxon>Enterobacterales</taxon>
        <taxon>Erwiniaceae</taxon>
        <taxon>Pantoea</taxon>
    </lineage>
</organism>
<evidence type="ECO:0000313" key="2">
    <source>
        <dbReference type="Proteomes" id="UP000780690"/>
    </source>
</evidence>
<proteinExistence type="predicted"/>
<name>A0ABX0QNS3_9GAMM</name>
<keyword evidence="2" id="KW-1185">Reference proteome</keyword>